<dbReference type="VEuPathDB" id="TrichDB:TVAG_291240"/>
<dbReference type="VEuPathDB" id="TrichDB:TVAGG3_0851950"/>
<evidence type="ECO:0000313" key="3">
    <source>
        <dbReference type="Proteomes" id="UP000001542"/>
    </source>
</evidence>
<evidence type="ECO:0000256" key="1">
    <source>
        <dbReference type="SAM" id="MobiDB-lite"/>
    </source>
</evidence>
<reference evidence="2" key="1">
    <citation type="submission" date="2006-10" db="EMBL/GenBank/DDBJ databases">
        <authorList>
            <person name="Amadeo P."/>
            <person name="Zhao Q."/>
            <person name="Wortman J."/>
            <person name="Fraser-Liggett C."/>
            <person name="Carlton J."/>
        </authorList>
    </citation>
    <scope>NUCLEOTIDE SEQUENCE</scope>
    <source>
        <strain evidence="2">G3</strain>
    </source>
</reference>
<accession>A2G0X5</accession>
<evidence type="ECO:0000313" key="2">
    <source>
        <dbReference type="EMBL" id="EAX89199.1"/>
    </source>
</evidence>
<keyword evidence="3" id="KW-1185">Reference proteome</keyword>
<dbReference type="InParanoid" id="A2G0X5"/>
<sequence length="220" mass="25898">MSHLEERFAEIRTHLKDYVSNNKLLMQFQKKDLESFFENTTFSSNDYITLLEQSSNTGYASTISELALKTNVEFNNYDEIISTLNTVNKCLKLKFFDSVINYINLSGTEINNLIARISYLETTIKKLLIEIDHPNKLRQSTSLNNENRSESSQNPDTDDDNLPVEFLMKLHELRKSRDFEIYYKFFDELSQNGNQNMITRACEEEFDQIYIRNYMHCPFG</sequence>
<gene>
    <name evidence="2" type="ORF">TVAG_291240</name>
</gene>
<dbReference type="AlphaFoldDB" id="A2G0X5"/>
<name>A2G0X5_TRIV3</name>
<feature type="region of interest" description="Disordered" evidence="1">
    <location>
        <begin position="139"/>
        <end position="162"/>
    </location>
</feature>
<dbReference type="KEGG" id="tva:4746867"/>
<dbReference type="Proteomes" id="UP000001542">
    <property type="component" value="Unassembled WGS sequence"/>
</dbReference>
<organism evidence="2 3">
    <name type="scientific">Trichomonas vaginalis (strain ATCC PRA-98 / G3)</name>
    <dbReference type="NCBI Taxonomy" id="412133"/>
    <lineage>
        <taxon>Eukaryota</taxon>
        <taxon>Metamonada</taxon>
        <taxon>Parabasalia</taxon>
        <taxon>Trichomonadida</taxon>
        <taxon>Trichomonadidae</taxon>
        <taxon>Trichomonas</taxon>
    </lineage>
</organism>
<reference evidence="2" key="2">
    <citation type="journal article" date="2007" name="Science">
        <title>Draft genome sequence of the sexually transmitted pathogen Trichomonas vaginalis.</title>
        <authorList>
            <person name="Carlton J.M."/>
            <person name="Hirt R.P."/>
            <person name="Silva J.C."/>
            <person name="Delcher A.L."/>
            <person name="Schatz M."/>
            <person name="Zhao Q."/>
            <person name="Wortman J.R."/>
            <person name="Bidwell S.L."/>
            <person name="Alsmark U.C.M."/>
            <person name="Besteiro S."/>
            <person name="Sicheritz-Ponten T."/>
            <person name="Noel C.J."/>
            <person name="Dacks J.B."/>
            <person name="Foster P.G."/>
            <person name="Simillion C."/>
            <person name="Van de Peer Y."/>
            <person name="Miranda-Saavedra D."/>
            <person name="Barton G.J."/>
            <person name="Westrop G.D."/>
            <person name="Mueller S."/>
            <person name="Dessi D."/>
            <person name="Fiori P.L."/>
            <person name="Ren Q."/>
            <person name="Paulsen I."/>
            <person name="Zhang H."/>
            <person name="Bastida-Corcuera F.D."/>
            <person name="Simoes-Barbosa A."/>
            <person name="Brown M.T."/>
            <person name="Hayes R.D."/>
            <person name="Mukherjee M."/>
            <person name="Okumura C.Y."/>
            <person name="Schneider R."/>
            <person name="Smith A.J."/>
            <person name="Vanacova S."/>
            <person name="Villalvazo M."/>
            <person name="Haas B.J."/>
            <person name="Pertea M."/>
            <person name="Feldblyum T.V."/>
            <person name="Utterback T.R."/>
            <person name="Shu C.L."/>
            <person name="Osoegawa K."/>
            <person name="de Jong P.J."/>
            <person name="Hrdy I."/>
            <person name="Horvathova L."/>
            <person name="Zubacova Z."/>
            <person name="Dolezal P."/>
            <person name="Malik S.B."/>
            <person name="Logsdon J.M. Jr."/>
            <person name="Henze K."/>
            <person name="Gupta A."/>
            <person name="Wang C.C."/>
            <person name="Dunne R.L."/>
            <person name="Upcroft J.A."/>
            <person name="Upcroft P."/>
            <person name="White O."/>
            <person name="Salzberg S.L."/>
            <person name="Tang P."/>
            <person name="Chiu C.-H."/>
            <person name="Lee Y.-S."/>
            <person name="Embley T.M."/>
            <person name="Coombs G.H."/>
            <person name="Mottram J.C."/>
            <person name="Tachezy J."/>
            <person name="Fraser-Liggett C.M."/>
            <person name="Johnson P.J."/>
        </authorList>
    </citation>
    <scope>NUCLEOTIDE SEQUENCE [LARGE SCALE GENOMIC DNA]</scope>
    <source>
        <strain evidence="2">G3</strain>
    </source>
</reference>
<protein>
    <submittedName>
        <fullName evidence="2">Uncharacterized protein</fullName>
    </submittedName>
</protein>
<feature type="compositionally biased region" description="Polar residues" evidence="1">
    <location>
        <begin position="139"/>
        <end position="155"/>
    </location>
</feature>
<dbReference type="EMBL" id="DS114224">
    <property type="protein sequence ID" value="EAX89199.1"/>
    <property type="molecule type" value="Genomic_DNA"/>
</dbReference>
<proteinExistence type="predicted"/>
<dbReference type="RefSeq" id="XP_001302129.1">
    <property type="nucleotide sequence ID" value="XM_001302128.1"/>
</dbReference>